<dbReference type="SUPFAM" id="SSF51182">
    <property type="entry name" value="RmlC-like cupins"/>
    <property type="match status" value="1"/>
</dbReference>
<evidence type="ECO:0000313" key="2">
    <source>
        <dbReference type="EMBL" id="MFD1518865.1"/>
    </source>
</evidence>
<dbReference type="Gene3D" id="2.60.120.10">
    <property type="entry name" value="Jelly Rolls"/>
    <property type="match status" value="1"/>
</dbReference>
<dbReference type="InterPro" id="IPR011051">
    <property type="entry name" value="RmlC_Cupin_sf"/>
</dbReference>
<organism evidence="2 3">
    <name type="scientific">Pseudonocardia yunnanensis</name>
    <dbReference type="NCBI Taxonomy" id="58107"/>
    <lineage>
        <taxon>Bacteria</taxon>
        <taxon>Bacillati</taxon>
        <taxon>Actinomycetota</taxon>
        <taxon>Actinomycetes</taxon>
        <taxon>Pseudonocardiales</taxon>
        <taxon>Pseudonocardiaceae</taxon>
        <taxon>Pseudonocardia</taxon>
    </lineage>
</organism>
<protein>
    <submittedName>
        <fullName evidence="2">Cupin domain-containing protein</fullName>
    </submittedName>
</protein>
<dbReference type="EMBL" id="JBHUCO010000015">
    <property type="protein sequence ID" value="MFD1518865.1"/>
    <property type="molecule type" value="Genomic_DNA"/>
</dbReference>
<dbReference type="InterPro" id="IPR013096">
    <property type="entry name" value="Cupin_2"/>
</dbReference>
<keyword evidence="3" id="KW-1185">Reference proteome</keyword>
<feature type="domain" description="Cupin type-2" evidence="1">
    <location>
        <begin position="51"/>
        <end position="121"/>
    </location>
</feature>
<dbReference type="PANTHER" id="PTHR38599">
    <property type="entry name" value="CUPIN DOMAIN PROTEIN (AFU_ORTHOLOGUE AFUA_3G13620)"/>
    <property type="match status" value="1"/>
</dbReference>
<evidence type="ECO:0000259" key="1">
    <source>
        <dbReference type="Pfam" id="PF07883"/>
    </source>
</evidence>
<dbReference type="Pfam" id="PF07883">
    <property type="entry name" value="Cupin_2"/>
    <property type="match status" value="1"/>
</dbReference>
<gene>
    <name evidence="2" type="ORF">ACFSJD_15315</name>
</gene>
<dbReference type="PANTHER" id="PTHR38599:SF1">
    <property type="entry name" value="CUPIN DOMAIN PROTEIN (AFU_ORTHOLOGUE AFUA_3G13620)"/>
    <property type="match status" value="1"/>
</dbReference>
<name>A0ABW4EX56_9PSEU</name>
<proteinExistence type="predicted"/>
<dbReference type="Proteomes" id="UP001597114">
    <property type="component" value="Unassembled WGS sequence"/>
</dbReference>
<dbReference type="RefSeq" id="WP_344718116.1">
    <property type="nucleotide sequence ID" value="NZ_BAAAUS010000001.1"/>
</dbReference>
<reference evidence="3" key="1">
    <citation type="journal article" date="2019" name="Int. J. Syst. Evol. Microbiol.">
        <title>The Global Catalogue of Microorganisms (GCM) 10K type strain sequencing project: providing services to taxonomists for standard genome sequencing and annotation.</title>
        <authorList>
            <consortium name="The Broad Institute Genomics Platform"/>
            <consortium name="The Broad Institute Genome Sequencing Center for Infectious Disease"/>
            <person name="Wu L."/>
            <person name="Ma J."/>
        </authorList>
    </citation>
    <scope>NUCLEOTIDE SEQUENCE [LARGE SCALE GENOMIC DNA]</scope>
    <source>
        <strain evidence="3">CCM 7043</strain>
    </source>
</reference>
<comment type="caution">
    <text evidence="2">The sequence shown here is derived from an EMBL/GenBank/DDBJ whole genome shotgun (WGS) entry which is preliminary data.</text>
</comment>
<dbReference type="CDD" id="cd02234">
    <property type="entry name" value="cupin_BLR7677-like"/>
    <property type="match status" value="1"/>
</dbReference>
<sequence length="154" mass="17150">MTTQDIRVTQLEVLAMLNNEPRSTAWQTALTVLQEAKPPFIPDGAEVMTVVIEFPPGDPGTPPHRHPGPAFGYVLEGEMVFELEGEPERVIKAGEAFWEPGGDVIHYQDGNNRTDVRSRFLVTMVCTPGKPMLTLVDEEELAQRKDRRAPRPSS</sequence>
<accession>A0ABW4EX56</accession>
<evidence type="ECO:0000313" key="3">
    <source>
        <dbReference type="Proteomes" id="UP001597114"/>
    </source>
</evidence>
<dbReference type="InterPro" id="IPR014710">
    <property type="entry name" value="RmlC-like_jellyroll"/>
</dbReference>